<accession>A0A6J5VWU7</accession>
<dbReference type="AlphaFoldDB" id="A0A6J5VWU7"/>
<sequence>MDETLSVFIPMERKEALRRPNPRRSHLGVIGFRTPGGSTTINLPRHSTAVNLPRYSKVQKEFTYRTSFIKEYINMSC</sequence>
<protein>
    <submittedName>
        <fullName evidence="1">Uncharacterized protein</fullName>
    </submittedName>
</protein>
<dbReference type="Proteomes" id="UP000507245">
    <property type="component" value="Unassembled WGS sequence"/>
</dbReference>
<organism evidence="1 2">
    <name type="scientific">Prunus armeniaca</name>
    <name type="common">Apricot</name>
    <name type="synonym">Armeniaca vulgaris</name>
    <dbReference type="NCBI Taxonomy" id="36596"/>
    <lineage>
        <taxon>Eukaryota</taxon>
        <taxon>Viridiplantae</taxon>
        <taxon>Streptophyta</taxon>
        <taxon>Embryophyta</taxon>
        <taxon>Tracheophyta</taxon>
        <taxon>Spermatophyta</taxon>
        <taxon>Magnoliopsida</taxon>
        <taxon>eudicotyledons</taxon>
        <taxon>Gunneridae</taxon>
        <taxon>Pentapetalae</taxon>
        <taxon>rosids</taxon>
        <taxon>fabids</taxon>
        <taxon>Rosales</taxon>
        <taxon>Rosaceae</taxon>
        <taxon>Amygdaloideae</taxon>
        <taxon>Amygdaleae</taxon>
        <taxon>Prunus</taxon>
    </lineage>
</organism>
<evidence type="ECO:0000313" key="1">
    <source>
        <dbReference type="EMBL" id="CAB4293789.1"/>
    </source>
</evidence>
<keyword evidence="2" id="KW-1185">Reference proteome</keyword>
<evidence type="ECO:0000313" key="2">
    <source>
        <dbReference type="Proteomes" id="UP000507245"/>
    </source>
</evidence>
<dbReference type="EMBL" id="CAEKKB010000001">
    <property type="protein sequence ID" value="CAB4293789.1"/>
    <property type="molecule type" value="Genomic_DNA"/>
</dbReference>
<reference evidence="2" key="1">
    <citation type="journal article" date="2020" name="Genome Biol.">
        <title>Gamete binning: chromosome-level and haplotype-resolved genome assembly enabled by high-throughput single-cell sequencing of gamete genomes.</title>
        <authorList>
            <person name="Campoy J.A."/>
            <person name="Sun H."/>
            <person name="Goel M."/>
            <person name="Jiao W.-B."/>
            <person name="Folz-Donahue K."/>
            <person name="Wang N."/>
            <person name="Rubio M."/>
            <person name="Liu C."/>
            <person name="Kukat C."/>
            <person name="Ruiz D."/>
            <person name="Huettel B."/>
            <person name="Schneeberger K."/>
        </authorList>
    </citation>
    <scope>NUCLEOTIDE SEQUENCE [LARGE SCALE GENOMIC DNA]</scope>
    <source>
        <strain evidence="2">cv. Rojo Pasion</strain>
    </source>
</reference>
<name>A0A6J5VWU7_PRUAR</name>
<gene>
    <name evidence="1" type="ORF">ORAREDHAP_LOCUS3032</name>
</gene>
<proteinExistence type="predicted"/>